<organism evidence="1 2">
    <name type="scientific">Nitzschia inconspicua</name>
    <dbReference type="NCBI Taxonomy" id="303405"/>
    <lineage>
        <taxon>Eukaryota</taxon>
        <taxon>Sar</taxon>
        <taxon>Stramenopiles</taxon>
        <taxon>Ochrophyta</taxon>
        <taxon>Bacillariophyta</taxon>
        <taxon>Bacillariophyceae</taxon>
        <taxon>Bacillariophycidae</taxon>
        <taxon>Bacillariales</taxon>
        <taxon>Bacillariaceae</taxon>
        <taxon>Nitzschia</taxon>
    </lineage>
</organism>
<accession>A0A9K3LC21</accession>
<evidence type="ECO:0000313" key="1">
    <source>
        <dbReference type="EMBL" id="KAG7359312.1"/>
    </source>
</evidence>
<protein>
    <submittedName>
        <fullName evidence="1">Uncharacterized protein</fullName>
    </submittedName>
</protein>
<reference evidence="1" key="1">
    <citation type="journal article" date="2021" name="Sci. Rep.">
        <title>Diploid genomic architecture of Nitzschia inconspicua, an elite biomass production diatom.</title>
        <authorList>
            <person name="Oliver A."/>
            <person name="Podell S."/>
            <person name="Pinowska A."/>
            <person name="Traller J.C."/>
            <person name="Smith S.R."/>
            <person name="McClure R."/>
            <person name="Beliaev A."/>
            <person name="Bohutskyi P."/>
            <person name="Hill E.A."/>
            <person name="Rabines A."/>
            <person name="Zheng H."/>
            <person name="Allen L.Z."/>
            <person name="Kuo A."/>
            <person name="Grigoriev I.V."/>
            <person name="Allen A.E."/>
            <person name="Hazlebeck D."/>
            <person name="Allen E.E."/>
        </authorList>
    </citation>
    <scope>NUCLEOTIDE SEQUENCE</scope>
    <source>
        <strain evidence="1">Hildebrandi</strain>
    </source>
</reference>
<dbReference type="OrthoDB" id="51977at2759"/>
<reference evidence="1" key="2">
    <citation type="submission" date="2021-04" db="EMBL/GenBank/DDBJ databases">
        <authorList>
            <person name="Podell S."/>
        </authorList>
    </citation>
    <scope>NUCLEOTIDE SEQUENCE</scope>
    <source>
        <strain evidence="1">Hildebrandi</strain>
    </source>
</reference>
<dbReference type="Proteomes" id="UP000693970">
    <property type="component" value="Unassembled WGS sequence"/>
</dbReference>
<gene>
    <name evidence="1" type="ORF">IV203_015901</name>
</gene>
<sequence>MSQSVTQKNDFVDLIPSKSEIFDQWRHGANATSKELGYAMASSDPKETWWQELERITSDDPSSNCNPNIVMVLHDLLCTVPPSCEYCNKEDKRVCAQPLPYGQRINQYGHLTDELYNSFLYTKGREELITVRKDGVDCTVSIDGQECSRCERIRCNQASFLSQQVEITTSPTRSAGKKHLGSLFPELYIDCSNVFE</sequence>
<dbReference type="EMBL" id="JAGRRH010000014">
    <property type="protein sequence ID" value="KAG7359312.1"/>
    <property type="molecule type" value="Genomic_DNA"/>
</dbReference>
<name>A0A9K3LC21_9STRA</name>
<dbReference type="AlphaFoldDB" id="A0A9K3LC21"/>
<comment type="caution">
    <text evidence="1">The sequence shown here is derived from an EMBL/GenBank/DDBJ whole genome shotgun (WGS) entry which is preliminary data.</text>
</comment>
<evidence type="ECO:0000313" key="2">
    <source>
        <dbReference type="Proteomes" id="UP000693970"/>
    </source>
</evidence>
<keyword evidence="2" id="KW-1185">Reference proteome</keyword>
<proteinExistence type="predicted"/>